<feature type="domain" description="Putative regulatory protein FmdB zinc ribbon" evidence="1">
    <location>
        <begin position="1"/>
        <end position="40"/>
    </location>
</feature>
<protein>
    <recommendedName>
        <fullName evidence="1">Putative regulatory protein FmdB zinc ribbon domain-containing protein</fullName>
    </recommendedName>
</protein>
<name>A0A0F9HXL8_9ZZZZ</name>
<dbReference type="EMBL" id="LAZR01015689">
    <property type="protein sequence ID" value="KKM07827.1"/>
    <property type="molecule type" value="Genomic_DNA"/>
</dbReference>
<comment type="caution">
    <text evidence="2">The sequence shown here is derived from an EMBL/GenBank/DDBJ whole genome shotgun (WGS) entry which is preliminary data.</text>
</comment>
<accession>A0A0F9HXL8</accession>
<dbReference type="NCBIfam" id="TIGR02605">
    <property type="entry name" value="CxxC_CxxC_SSSS"/>
    <property type="match status" value="1"/>
</dbReference>
<dbReference type="AlphaFoldDB" id="A0A0F9HXL8"/>
<organism evidence="2">
    <name type="scientific">marine sediment metagenome</name>
    <dbReference type="NCBI Taxonomy" id="412755"/>
    <lineage>
        <taxon>unclassified sequences</taxon>
        <taxon>metagenomes</taxon>
        <taxon>ecological metagenomes</taxon>
    </lineage>
</organism>
<gene>
    <name evidence="2" type="ORF">LCGC14_1730030</name>
</gene>
<dbReference type="InterPro" id="IPR013429">
    <property type="entry name" value="Regulatory_FmdB_Zinc_ribbon"/>
</dbReference>
<evidence type="ECO:0000313" key="2">
    <source>
        <dbReference type="EMBL" id="KKM07827.1"/>
    </source>
</evidence>
<sequence>MPLYEYECTDCLNRFERILPRDQRNSGICDCGHVARLRISAPACITVAGDAVIMQGGKVVDTQKNTGRQFPTDYMRKDLGIK</sequence>
<proteinExistence type="predicted"/>
<evidence type="ECO:0000259" key="1">
    <source>
        <dbReference type="SMART" id="SM00834"/>
    </source>
</evidence>
<dbReference type="SMART" id="SM00834">
    <property type="entry name" value="CxxC_CXXC_SSSS"/>
    <property type="match status" value="1"/>
</dbReference>
<reference evidence="2" key="1">
    <citation type="journal article" date="2015" name="Nature">
        <title>Complex archaea that bridge the gap between prokaryotes and eukaryotes.</title>
        <authorList>
            <person name="Spang A."/>
            <person name="Saw J.H."/>
            <person name="Jorgensen S.L."/>
            <person name="Zaremba-Niedzwiedzka K."/>
            <person name="Martijn J."/>
            <person name="Lind A.E."/>
            <person name="van Eijk R."/>
            <person name="Schleper C."/>
            <person name="Guy L."/>
            <person name="Ettema T.J."/>
        </authorList>
    </citation>
    <scope>NUCLEOTIDE SEQUENCE</scope>
</reference>